<comment type="subcellular location">
    <subcellularLocation>
        <location evidence="3">Cytoplasm</location>
    </subcellularLocation>
</comment>
<accession>A0A7T2RZ39</accession>
<dbReference type="InterPro" id="IPR002669">
    <property type="entry name" value="UreD"/>
</dbReference>
<keyword evidence="3" id="KW-0963">Cytoplasm</keyword>
<comment type="function">
    <text evidence="3">Required for maturation of urease via the functional incorporation of the urease nickel metallocenter.</text>
</comment>
<dbReference type="GO" id="GO:0016151">
    <property type="term" value="F:nickel cation binding"/>
    <property type="evidence" value="ECO:0007669"/>
    <property type="project" value="UniProtKB-UniRule"/>
</dbReference>
<comment type="subunit">
    <text evidence="3">UreD, UreF and UreG form a complex that acts as a GTP-hydrolysis-dependent molecular chaperone, activating the urease apoprotein by helping to assemble the nickel containing metallocenter of UreC. The UreE protein probably delivers the nickel.</text>
</comment>
<sequence>MSAALPITAAPACASGWQAMLELRFGHRAGQGSVLSHARHSGPLRVQKPLHPEGPGICHAVLLHPPGGVAGGDQLQIDVAVEAGAHALLTTPGATRWYKSQGRPAAQRVRLRVEEGAFLEWLPQENMLFAGADATMALDLELAPGARAIGWDAVVLGRYGAGEHWNHTGAAHTAAARLQLHNRLACGGRPLWLEQGELHCGHALLSSPVAWAGFPIQASLWAVAPEPLAAMETLSEQLAASLPWSDEVRAGASLLAGQGGAPSVLLLRVLARRMETARAVLHQGWRLLRPALLDMPARPPRLWAT</sequence>
<evidence type="ECO:0000256" key="2">
    <source>
        <dbReference type="ARBA" id="ARBA00023186"/>
    </source>
</evidence>
<dbReference type="RefSeq" id="WP_197953561.1">
    <property type="nucleotide sequence ID" value="NZ_CP065668.1"/>
</dbReference>
<reference evidence="4 5" key="1">
    <citation type="submission" date="2020-12" db="EMBL/GenBank/DDBJ databases">
        <title>FDA dAtabase for Regulatory Grade micrObial Sequences (FDA-ARGOS): Supporting development and validation of Infectious Disease Dx tests.</title>
        <authorList>
            <person name="Sproer C."/>
            <person name="Gronow S."/>
            <person name="Severitt S."/>
            <person name="Schroder I."/>
            <person name="Tallon L."/>
            <person name="Sadzewicz L."/>
            <person name="Zhao X."/>
            <person name="Boylan J."/>
            <person name="Ott S."/>
            <person name="Bowen H."/>
            <person name="Vavikolanu K."/>
            <person name="Mehta A."/>
            <person name="Aluvathingal J."/>
            <person name="Nadendla S."/>
            <person name="Lowell S."/>
            <person name="Myers T."/>
            <person name="Yan Y."/>
            <person name="Sichtig H."/>
        </authorList>
    </citation>
    <scope>NUCLEOTIDE SEQUENCE [LARGE SCALE GENOMIC DNA]</scope>
    <source>
        <strain evidence="4 5">FDAARGOS_909</strain>
    </source>
</reference>
<keyword evidence="2 3" id="KW-0143">Chaperone</keyword>
<keyword evidence="3" id="KW-0996">Nickel insertion</keyword>
<dbReference type="PANTHER" id="PTHR33643">
    <property type="entry name" value="UREASE ACCESSORY PROTEIN D"/>
    <property type="match status" value="1"/>
</dbReference>
<dbReference type="PANTHER" id="PTHR33643:SF1">
    <property type="entry name" value="UREASE ACCESSORY PROTEIN D"/>
    <property type="match status" value="1"/>
</dbReference>
<dbReference type="HAMAP" id="MF_01384">
    <property type="entry name" value="UreD"/>
    <property type="match status" value="1"/>
</dbReference>
<comment type="similarity">
    <text evidence="1 3">Belongs to the UreD family.</text>
</comment>
<name>A0A7T2RZ39_DELAC</name>
<evidence type="ECO:0000256" key="3">
    <source>
        <dbReference type="HAMAP-Rule" id="MF_01384"/>
    </source>
</evidence>
<evidence type="ECO:0000256" key="1">
    <source>
        <dbReference type="ARBA" id="ARBA00007177"/>
    </source>
</evidence>
<dbReference type="Pfam" id="PF01774">
    <property type="entry name" value="UreD"/>
    <property type="match status" value="1"/>
</dbReference>
<protein>
    <recommendedName>
        <fullName evidence="3">Urease accessory protein UreD</fullName>
    </recommendedName>
</protein>
<dbReference type="EMBL" id="CP065668">
    <property type="protein sequence ID" value="QPS06001.1"/>
    <property type="molecule type" value="Genomic_DNA"/>
</dbReference>
<dbReference type="Proteomes" id="UP000594778">
    <property type="component" value="Chromosome"/>
</dbReference>
<organism evidence="4 5">
    <name type="scientific">Delftia acidovorans</name>
    <name type="common">Pseudomonas acidovorans</name>
    <name type="synonym">Comamonas acidovorans</name>
    <dbReference type="NCBI Taxonomy" id="80866"/>
    <lineage>
        <taxon>Bacteria</taxon>
        <taxon>Pseudomonadati</taxon>
        <taxon>Pseudomonadota</taxon>
        <taxon>Betaproteobacteria</taxon>
        <taxon>Burkholderiales</taxon>
        <taxon>Comamonadaceae</taxon>
        <taxon>Delftia</taxon>
    </lineage>
</organism>
<evidence type="ECO:0000313" key="4">
    <source>
        <dbReference type="EMBL" id="QPS06001.1"/>
    </source>
</evidence>
<dbReference type="AlphaFoldDB" id="A0A7T2RZ39"/>
<evidence type="ECO:0000313" key="5">
    <source>
        <dbReference type="Proteomes" id="UP000594778"/>
    </source>
</evidence>
<proteinExistence type="inferred from homology"/>
<dbReference type="GO" id="GO:0005737">
    <property type="term" value="C:cytoplasm"/>
    <property type="evidence" value="ECO:0007669"/>
    <property type="project" value="UniProtKB-SubCell"/>
</dbReference>
<gene>
    <name evidence="3" type="primary">ureD</name>
    <name evidence="4" type="ORF">I6G66_16910</name>
</gene>